<gene>
    <name evidence="17 21" type="primary">atpA</name>
    <name evidence="21" type="ORF">SCLAR_v1c00660</name>
</gene>
<dbReference type="Gene3D" id="3.40.50.300">
    <property type="entry name" value="P-loop containing nucleotide triphosphate hydrolases"/>
    <property type="match status" value="1"/>
</dbReference>
<dbReference type="PANTHER" id="PTHR48082:SF2">
    <property type="entry name" value="ATP SYNTHASE SUBUNIT ALPHA, MITOCHONDRIAL"/>
    <property type="match status" value="1"/>
</dbReference>
<proteinExistence type="inferred from homology"/>
<dbReference type="Proteomes" id="UP000231179">
    <property type="component" value="Chromosome"/>
</dbReference>
<dbReference type="InterPro" id="IPR023366">
    <property type="entry name" value="ATP_synth_asu-like_sf"/>
</dbReference>
<evidence type="ECO:0000313" key="22">
    <source>
        <dbReference type="Proteomes" id="UP000231179"/>
    </source>
</evidence>
<evidence type="ECO:0000256" key="7">
    <source>
        <dbReference type="ARBA" id="ARBA00022967"/>
    </source>
</evidence>
<keyword evidence="17" id="KW-1003">Cell membrane</keyword>
<organism evidence="21 22">
    <name type="scientific">Spiroplasma clarkii</name>
    <dbReference type="NCBI Taxonomy" id="2139"/>
    <lineage>
        <taxon>Bacteria</taxon>
        <taxon>Bacillati</taxon>
        <taxon>Mycoplasmatota</taxon>
        <taxon>Mollicutes</taxon>
        <taxon>Entomoplasmatales</taxon>
        <taxon>Spiroplasmataceae</taxon>
        <taxon>Spiroplasma</taxon>
    </lineage>
</organism>
<evidence type="ECO:0000256" key="9">
    <source>
        <dbReference type="ARBA" id="ARBA00023136"/>
    </source>
</evidence>
<dbReference type="CDD" id="cd18116">
    <property type="entry name" value="ATP-synt_F1_alpha_N"/>
    <property type="match status" value="1"/>
</dbReference>
<evidence type="ECO:0000256" key="10">
    <source>
        <dbReference type="ARBA" id="ARBA00023196"/>
    </source>
</evidence>
<dbReference type="GO" id="GO:0046933">
    <property type="term" value="F:proton-transporting ATP synthase activity, rotational mechanism"/>
    <property type="evidence" value="ECO:0007669"/>
    <property type="project" value="UniProtKB-UniRule"/>
</dbReference>
<comment type="function">
    <text evidence="17">Produces ATP from ADP in the presence of a proton gradient across the membrane. The alpha chain is a regulatory subunit.</text>
</comment>
<accession>A0A2K8KJS3</accession>
<evidence type="ECO:0000256" key="16">
    <source>
        <dbReference type="ARBA" id="ARBA00080980"/>
    </source>
</evidence>
<evidence type="ECO:0000256" key="17">
    <source>
        <dbReference type="HAMAP-Rule" id="MF_01346"/>
    </source>
</evidence>
<dbReference type="AlphaFoldDB" id="A0A2K8KJS3"/>
<keyword evidence="7 17" id="KW-1278">Translocase</keyword>
<dbReference type="NCBIfam" id="TIGR00962">
    <property type="entry name" value="atpA"/>
    <property type="match status" value="1"/>
</dbReference>
<dbReference type="InterPro" id="IPR020003">
    <property type="entry name" value="ATPase_a/bsu_AS"/>
</dbReference>
<keyword evidence="11 17" id="KW-0066">ATP synthesis</keyword>
<evidence type="ECO:0000256" key="1">
    <source>
        <dbReference type="ARBA" id="ARBA00004202"/>
    </source>
</evidence>
<dbReference type="CDD" id="cd01132">
    <property type="entry name" value="F1-ATPase_alpha_CD"/>
    <property type="match status" value="1"/>
</dbReference>
<evidence type="ECO:0000256" key="8">
    <source>
        <dbReference type="ARBA" id="ARBA00023065"/>
    </source>
</evidence>
<evidence type="ECO:0000256" key="5">
    <source>
        <dbReference type="ARBA" id="ARBA00022741"/>
    </source>
</evidence>
<dbReference type="EC" id="7.1.2.2" evidence="3 17"/>
<dbReference type="InterPro" id="IPR000793">
    <property type="entry name" value="ATP_synth_asu_C"/>
</dbReference>
<dbReference type="Gene3D" id="1.20.150.20">
    <property type="entry name" value="ATP synthase alpha/beta chain, C-terminal domain"/>
    <property type="match status" value="1"/>
</dbReference>
<evidence type="ECO:0000256" key="6">
    <source>
        <dbReference type="ARBA" id="ARBA00022840"/>
    </source>
</evidence>
<evidence type="ECO:0000256" key="15">
    <source>
        <dbReference type="ARBA" id="ARBA00076569"/>
    </source>
</evidence>
<evidence type="ECO:0000259" key="18">
    <source>
        <dbReference type="Pfam" id="PF00006"/>
    </source>
</evidence>
<dbReference type="SUPFAM" id="SSF50615">
    <property type="entry name" value="N-terminal domain of alpha and beta subunits of F1 ATP synthase"/>
    <property type="match status" value="1"/>
</dbReference>
<dbReference type="InterPro" id="IPR038376">
    <property type="entry name" value="ATP_synth_asu_C_sf"/>
</dbReference>
<dbReference type="SUPFAM" id="SSF47917">
    <property type="entry name" value="C-terminal domain of alpha and beta subunits of F1 ATP synthase"/>
    <property type="match status" value="1"/>
</dbReference>
<evidence type="ECO:0000256" key="11">
    <source>
        <dbReference type="ARBA" id="ARBA00023310"/>
    </source>
</evidence>
<evidence type="ECO:0000256" key="2">
    <source>
        <dbReference type="ARBA" id="ARBA00008936"/>
    </source>
</evidence>
<feature type="site" description="Required for activity" evidence="17">
    <location>
        <position position="362"/>
    </location>
</feature>
<keyword evidence="9 17" id="KW-0472">Membrane</keyword>
<dbReference type="CDD" id="cd18113">
    <property type="entry name" value="ATP-synt_F1_alpha_C"/>
    <property type="match status" value="1"/>
</dbReference>
<keyword evidence="22" id="KW-1185">Reference proteome</keyword>
<dbReference type="PANTHER" id="PTHR48082">
    <property type="entry name" value="ATP SYNTHASE SUBUNIT ALPHA, MITOCHONDRIAL"/>
    <property type="match status" value="1"/>
</dbReference>
<dbReference type="InterPro" id="IPR027417">
    <property type="entry name" value="P-loop_NTPase"/>
</dbReference>
<comment type="catalytic activity">
    <reaction evidence="12 17">
        <text>ATP + H2O + 4 H(+)(in) = ADP + phosphate + 5 H(+)(out)</text>
        <dbReference type="Rhea" id="RHEA:57720"/>
        <dbReference type="ChEBI" id="CHEBI:15377"/>
        <dbReference type="ChEBI" id="CHEBI:15378"/>
        <dbReference type="ChEBI" id="CHEBI:30616"/>
        <dbReference type="ChEBI" id="CHEBI:43474"/>
        <dbReference type="ChEBI" id="CHEBI:456216"/>
        <dbReference type="EC" id="7.1.2.2"/>
    </reaction>
</comment>
<dbReference type="Gene3D" id="2.40.30.20">
    <property type="match status" value="1"/>
</dbReference>
<evidence type="ECO:0000259" key="19">
    <source>
        <dbReference type="Pfam" id="PF00306"/>
    </source>
</evidence>
<evidence type="ECO:0000256" key="4">
    <source>
        <dbReference type="ARBA" id="ARBA00022448"/>
    </source>
</evidence>
<dbReference type="InterPro" id="IPR005294">
    <property type="entry name" value="ATP_synth_F1_asu"/>
</dbReference>
<dbReference type="GO" id="GO:0005524">
    <property type="term" value="F:ATP binding"/>
    <property type="evidence" value="ECO:0007669"/>
    <property type="project" value="UniProtKB-UniRule"/>
</dbReference>
<protein>
    <recommendedName>
        <fullName evidence="14 17">ATP synthase subunit alpha</fullName>
        <ecNumber evidence="3 17">7.1.2.2</ecNumber>
    </recommendedName>
    <alternativeName>
        <fullName evidence="15 17">ATP synthase F1 sector subunit alpha</fullName>
    </alternativeName>
    <alternativeName>
        <fullName evidence="16 17">F-ATPase subunit alpha</fullName>
    </alternativeName>
</protein>
<dbReference type="FunFam" id="3.40.50.300:FF:000002">
    <property type="entry name" value="ATP synthase subunit alpha"/>
    <property type="match status" value="1"/>
</dbReference>
<dbReference type="InterPro" id="IPR000194">
    <property type="entry name" value="ATPase_F1/V1/A1_a/bsu_nucl-bd"/>
</dbReference>
<evidence type="ECO:0000256" key="12">
    <source>
        <dbReference type="ARBA" id="ARBA00048383"/>
    </source>
</evidence>
<keyword evidence="6 17" id="KW-0067">ATP-binding</keyword>
<feature type="domain" description="ATPase F1/V1/A1 complex alpha/beta subunit N-terminal" evidence="20">
    <location>
        <begin position="24"/>
        <end position="92"/>
    </location>
</feature>
<evidence type="ECO:0000259" key="20">
    <source>
        <dbReference type="Pfam" id="PF02874"/>
    </source>
</evidence>
<dbReference type="RefSeq" id="WP_100253965.1">
    <property type="nucleotide sequence ID" value="NZ_CP024870.1"/>
</dbReference>
<keyword evidence="5 17" id="KW-0547">Nucleotide-binding</keyword>
<dbReference type="HAMAP" id="MF_01346">
    <property type="entry name" value="ATP_synth_alpha_bact"/>
    <property type="match status" value="1"/>
</dbReference>
<dbReference type="InterPro" id="IPR004100">
    <property type="entry name" value="ATPase_F1/V1/A1_a/bsu_N"/>
</dbReference>
<evidence type="ECO:0000256" key="13">
    <source>
        <dbReference type="ARBA" id="ARBA00065879"/>
    </source>
</evidence>
<name>A0A2K8KJS3_9MOLU</name>
<dbReference type="PROSITE" id="PS00152">
    <property type="entry name" value="ATPASE_ALPHA_BETA"/>
    <property type="match status" value="1"/>
</dbReference>
<dbReference type="NCBIfam" id="NF009884">
    <property type="entry name" value="PRK13343.1"/>
    <property type="match status" value="1"/>
</dbReference>
<dbReference type="GO" id="GO:0045259">
    <property type="term" value="C:proton-transporting ATP synthase complex"/>
    <property type="evidence" value="ECO:0007669"/>
    <property type="project" value="UniProtKB-KW"/>
</dbReference>
<feature type="domain" description="ATP synthase alpha subunit C-terminal" evidence="19">
    <location>
        <begin position="371"/>
        <end position="495"/>
    </location>
</feature>
<evidence type="ECO:0000256" key="3">
    <source>
        <dbReference type="ARBA" id="ARBA00012473"/>
    </source>
</evidence>
<feature type="domain" description="ATPase F1/V1/A1 complex alpha/beta subunit nucleotide-binding" evidence="18">
    <location>
        <begin position="149"/>
        <end position="364"/>
    </location>
</feature>
<comment type="similarity">
    <text evidence="2 17">Belongs to the ATPase alpha/beta chains family.</text>
</comment>
<dbReference type="Pfam" id="PF02874">
    <property type="entry name" value="ATP-synt_ab_N"/>
    <property type="match status" value="1"/>
</dbReference>
<dbReference type="GO" id="GO:0005886">
    <property type="term" value="C:plasma membrane"/>
    <property type="evidence" value="ECO:0007669"/>
    <property type="project" value="UniProtKB-SubCell"/>
</dbReference>
<comment type="subunit">
    <text evidence="13">F-type ATPases have 2 components, CF(1) - the catalytic core - and CF(0) - the membrane proton channel. CF(1) has five subunits: alpha(3), beta(3), gamma(1), delta(1), epsilon(1). CF(0) has three main subunits: a(1), b(2) and c(9-12). The alpha and beta chains form an alternating ring which encloses part of the gamma chain. CF(1) is attached to CF(0) by a central stalk formed by the gamma and epsilon chains, while a peripheral stalk is formed by the delta and b chains.</text>
</comment>
<sequence>MPLKIDEITEVIKKQILDYGKEVVVQEVGTVASIGDGVALLFGLDKVMMGELLIFNDNVFGMALNLEEGAVGAVIIGDDSQIKQGGKVRRTGKVVKTPVGDELLGRVVNGIGNPIDGNGPFVNNEFAPVERIASGVMSRKSIDQPLETGIFAIDSIIPIGKGQRELIIGDRQTGKTAIAIDTIINQKGKNVKCVYVAIGQKESTVAQVVQKLKQAGSMDYTVVVSASASESAPMQYISPYTGVTIAEEWMNKGDDVLIVYDDLSKHAIAYRTLSLLLRRPPGREAYPGDVFYLHSRLLERAANVNEKLGGGSITALPIIETQAGDISAYIPTNVISITDGQIFLSEQLFNSGIRPAVDTGLSVSRVGSSAQIKAVKQMGGTLKLELAQYYELQAFAKFGSDLDDATRTTLEHGAKIVELLKQRQFTPLSEIMQSIFLLAIKERYIKWLPIEEMANFKSEVIKHFEKDEDGKAVLKLLNVEKAYDESLTEQVQTEVVKVLKRVVKTVKDWKSVNFGTEAEWRKLK</sequence>
<dbReference type="Pfam" id="PF00006">
    <property type="entry name" value="ATP-synt_ab"/>
    <property type="match status" value="1"/>
</dbReference>
<keyword evidence="8 17" id="KW-0406">Ion transport</keyword>
<keyword evidence="10 17" id="KW-0139">CF(1)</keyword>
<evidence type="ECO:0000313" key="21">
    <source>
        <dbReference type="EMBL" id="ATX70401.1"/>
    </source>
</evidence>
<dbReference type="SUPFAM" id="SSF52540">
    <property type="entry name" value="P-loop containing nucleoside triphosphate hydrolases"/>
    <property type="match status" value="1"/>
</dbReference>
<dbReference type="Pfam" id="PF00306">
    <property type="entry name" value="ATP-synt_ab_C"/>
    <property type="match status" value="1"/>
</dbReference>
<dbReference type="InterPro" id="IPR036121">
    <property type="entry name" value="ATPase_F1/V1/A1_a/bsu_N_sf"/>
</dbReference>
<dbReference type="GO" id="GO:0043531">
    <property type="term" value="F:ADP binding"/>
    <property type="evidence" value="ECO:0007669"/>
    <property type="project" value="TreeGrafter"/>
</dbReference>
<evidence type="ECO:0000256" key="14">
    <source>
        <dbReference type="ARBA" id="ARBA00069868"/>
    </source>
</evidence>
<reference evidence="21 22" key="1">
    <citation type="submission" date="2017-11" db="EMBL/GenBank/DDBJ databases">
        <title>Complete genome sequence of Spiroplasma clarkii CN-5 (DSM 19994).</title>
        <authorList>
            <person name="Tsai Y.-M."/>
            <person name="Chang A."/>
            <person name="Lo W.-S."/>
            <person name="Kuo C.-H."/>
        </authorList>
    </citation>
    <scope>NUCLEOTIDE SEQUENCE [LARGE SCALE GENOMIC DNA]</scope>
    <source>
        <strain evidence="21 22">CN-5</strain>
    </source>
</reference>
<keyword evidence="17" id="KW-0375">Hydrogen ion transport</keyword>
<dbReference type="EMBL" id="CP024870">
    <property type="protein sequence ID" value="ATX70401.1"/>
    <property type="molecule type" value="Genomic_DNA"/>
</dbReference>
<keyword evidence="4 17" id="KW-0813">Transport</keyword>
<feature type="binding site" evidence="17">
    <location>
        <begin position="169"/>
        <end position="176"/>
    </location>
    <ligand>
        <name>ATP</name>
        <dbReference type="ChEBI" id="CHEBI:30616"/>
    </ligand>
</feature>
<dbReference type="InterPro" id="IPR033732">
    <property type="entry name" value="ATP_synth_F1_a_nt-bd_dom"/>
</dbReference>
<comment type="subcellular location">
    <subcellularLocation>
        <location evidence="1 17">Cell membrane</location>
        <topology evidence="1 17">Peripheral membrane protein</topology>
    </subcellularLocation>
</comment>